<feature type="domain" description="NADP-dependent oxidoreductase" evidence="7">
    <location>
        <begin position="20"/>
        <end position="268"/>
    </location>
</feature>
<dbReference type="Gene3D" id="3.20.20.100">
    <property type="entry name" value="NADP-dependent oxidoreductase domain"/>
    <property type="match status" value="1"/>
</dbReference>
<comment type="similarity">
    <text evidence="1">Belongs to the aldo/keto reductase family.</text>
</comment>
<keyword evidence="2" id="KW-0521">NADP</keyword>
<evidence type="ECO:0000256" key="5">
    <source>
        <dbReference type="PIRSR" id="PIRSR000097-2"/>
    </source>
</evidence>
<dbReference type="OrthoDB" id="9804790at2"/>
<keyword evidence="9" id="KW-1185">Reference proteome</keyword>
<accession>G0EQ73</accession>
<dbReference type="EMBL" id="CP002874">
    <property type="protein sequence ID" value="AEM23331.1"/>
    <property type="molecule type" value="Genomic_DNA"/>
</dbReference>
<organism evidence="8 9">
    <name type="scientific">Brachyspira intermedia (strain ATCC 51140 / PWS/A)</name>
    <name type="common">Serpulina intermedia</name>
    <dbReference type="NCBI Taxonomy" id="1045858"/>
    <lineage>
        <taxon>Bacteria</taxon>
        <taxon>Pseudomonadati</taxon>
        <taxon>Spirochaetota</taxon>
        <taxon>Spirochaetia</taxon>
        <taxon>Brachyspirales</taxon>
        <taxon>Brachyspiraceae</taxon>
        <taxon>Brachyspira</taxon>
    </lineage>
</organism>
<protein>
    <submittedName>
        <fullName evidence="8">Aldo/keto reductase</fullName>
    </submittedName>
</protein>
<keyword evidence="3" id="KW-0560">Oxidoreductase</keyword>
<dbReference type="Pfam" id="PF00248">
    <property type="entry name" value="Aldo_ket_red"/>
    <property type="match status" value="1"/>
</dbReference>
<dbReference type="GO" id="GO:0016616">
    <property type="term" value="F:oxidoreductase activity, acting on the CH-OH group of donors, NAD or NADP as acceptor"/>
    <property type="evidence" value="ECO:0007669"/>
    <property type="project" value="UniProtKB-ARBA"/>
</dbReference>
<gene>
    <name evidence="8" type="ordered locus">Bint_2737</name>
</gene>
<dbReference type="AlphaFoldDB" id="G0EQ73"/>
<evidence type="ECO:0000256" key="4">
    <source>
        <dbReference type="PIRSR" id="PIRSR000097-1"/>
    </source>
</evidence>
<sequence length="283" mass="32217">MFDSLKDTFTLNNGYKIPCIGFGTWQTPDGETAVNSVIEAIKSGYKHIDTAAIYGNEKSIGKAIKESGINRNELFITSKVWNKDRGYKTTLAAFEKTINDLQIDYLDLYLIHWPASVNKFNDWDNINLETWRAMTELYKAGKIKSIGVSNFMPHHLKSLMETEVKPMVDQIEFHPGFMQEETFKYCNDNNILVEAWSPLGTGKMLDNETLKIVASKYNKSVAQICIRWCLQNNTLPLPKSVTASRIKENTEIFDFVISDEDMKTINAMEYCGGSGHHPDKVNF</sequence>
<feature type="binding site" evidence="5">
    <location>
        <position position="112"/>
    </location>
    <ligand>
        <name>substrate</name>
    </ligand>
</feature>
<dbReference type="FunFam" id="3.20.20.100:FF:000015">
    <property type="entry name" value="Oxidoreductase, aldo/keto reductase family"/>
    <property type="match status" value="1"/>
</dbReference>
<dbReference type="InterPro" id="IPR036812">
    <property type="entry name" value="NAD(P)_OxRdtase_dom_sf"/>
</dbReference>
<dbReference type="InterPro" id="IPR023210">
    <property type="entry name" value="NADP_OxRdtase_dom"/>
</dbReference>
<dbReference type="InterPro" id="IPR018170">
    <property type="entry name" value="Aldo/ket_reductase_CS"/>
</dbReference>
<evidence type="ECO:0000256" key="1">
    <source>
        <dbReference type="ARBA" id="ARBA00007905"/>
    </source>
</evidence>
<evidence type="ECO:0000313" key="9">
    <source>
        <dbReference type="Proteomes" id="UP000008522"/>
    </source>
</evidence>
<dbReference type="GeneID" id="44971219"/>
<dbReference type="CDD" id="cd19071">
    <property type="entry name" value="AKR_AKR1-5-like"/>
    <property type="match status" value="1"/>
</dbReference>
<dbReference type="HOGENOM" id="CLU_023205_0_1_12"/>
<dbReference type="InterPro" id="IPR020471">
    <property type="entry name" value="AKR"/>
</dbReference>
<name>G0EQ73_BRAIP</name>
<evidence type="ECO:0000313" key="8">
    <source>
        <dbReference type="EMBL" id="AEM23331.1"/>
    </source>
</evidence>
<dbReference type="PROSITE" id="PS00062">
    <property type="entry name" value="ALDOKETO_REDUCTASE_2"/>
    <property type="match status" value="1"/>
</dbReference>
<dbReference type="PANTHER" id="PTHR43827">
    <property type="entry name" value="2,5-DIKETO-D-GLUCONIC ACID REDUCTASE"/>
    <property type="match status" value="1"/>
</dbReference>
<dbReference type="Proteomes" id="UP000008522">
    <property type="component" value="Chromosome"/>
</dbReference>
<dbReference type="eggNOG" id="COG0656">
    <property type="taxonomic scope" value="Bacteria"/>
</dbReference>
<dbReference type="PROSITE" id="PS00063">
    <property type="entry name" value="ALDOKETO_REDUCTASE_3"/>
    <property type="match status" value="1"/>
</dbReference>
<feature type="site" description="Lowers pKa of active site Tyr" evidence="6">
    <location>
        <position position="79"/>
    </location>
</feature>
<dbReference type="SUPFAM" id="SSF51430">
    <property type="entry name" value="NAD(P)-linked oxidoreductase"/>
    <property type="match status" value="1"/>
</dbReference>
<evidence type="ECO:0000256" key="2">
    <source>
        <dbReference type="ARBA" id="ARBA00022857"/>
    </source>
</evidence>
<dbReference type="PANTHER" id="PTHR43827:SF3">
    <property type="entry name" value="NADP-DEPENDENT OXIDOREDUCTASE DOMAIN-CONTAINING PROTEIN"/>
    <property type="match status" value="1"/>
</dbReference>
<dbReference type="KEGG" id="bip:Bint_2737"/>
<evidence type="ECO:0000259" key="7">
    <source>
        <dbReference type="Pfam" id="PF00248"/>
    </source>
</evidence>
<dbReference type="PIRSF" id="PIRSF000097">
    <property type="entry name" value="AKR"/>
    <property type="match status" value="1"/>
</dbReference>
<evidence type="ECO:0000256" key="6">
    <source>
        <dbReference type="PIRSR" id="PIRSR000097-3"/>
    </source>
</evidence>
<dbReference type="PRINTS" id="PR00069">
    <property type="entry name" value="ALDKETRDTASE"/>
</dbReference>
<evidence type="ECO:0000256" key="3">
    <source>
        <dbReference type="ARBA" id="ARBA00023002"/>
    </source>
</evidence>
<dbReference type="RefSeq" id="WP_014489119.1">
    <property type="nucleotide sequence ID" value="NC_017243.1"/>
</dbReference>
<reference evidence="8 9" key="1">
    <citation type="journal article" date="2011" name="BMC Genomics">
        <title>Complete genome sequence of Brachyspira intermedia reveals unique genomic features in Brachyspira species and phage-mediated horizontal gene transfer.</title>
        <authorList>
            <person name="Hafstrom T."/>
            <person name="Jansson D.S."/>
            <person name="Segerman B."/>
        </authorList>
    </citation>
    <scope>NUCLEOTIDE SEQUENCE [LARGE SCALE GENOMIC DNA]</scope>
    <source>
        <strain evidence="9">ATCC 51140 / PWS/A</strain>
    </source>
</reference>
<proteinExistence type="inferred from homology"/>
<feature type="active site" description="Proton donor" evidence="4">
    <location>
        <position position="54"/>
    </location>
</feature>
<dbReference type="PATRIC" id="fig|1045858.4.peg.2736"/>